<accession>A0A931GIY9</accession>
<sequence length="151" mass="16835">MLDTGLFEQVGEVVRGAAPRGPGEPRLLVRRTGVKVWYGSPDTAREHYEAQVIDAAIAPGARAYAVEIGFHAEYPKESDNDAALGRLRAREDRWRPALGEDAVAGPFLGRDSWRRVSETWLDPDLDDPDLAFDIGVRLVDYLRILEPHRAT</sequence>
<dbReference type="AlphaFoldDB" id="A0A931GIY9"/>
<comment type="caution">
    <text evidence="1">The sequence shown here is derived from an EMBL/GenBank/DDBJ whole genome shotgun (WGS) entry which is preliminary data.</text>
</comment>
<proteinExistence type="predicted"/>
<dbReference type="Proteomes" id="UP000614047">
    <property type="component" value="Unassembled WGS sequence"/>
</dbReference>
<name>A0A931GIY9_9ACTN</name>
<dbReference type="RefSeq" id="WP_197011290.1">
    <property type="nucleotide sequence ID" value="NZ_BAABES010000005.1"/>
</dbReference>
<reference evidence="1" key="1">
    <citation type="submission" date="2020-11" db="EMBL/GenBank/DDBJ databases">
        <title>Sequencing the genomes of 1000 actinobacteria strains.</title>
        <authorList>
            <person name="Klenk H.-P."/>
        </authorList>
    </citation>
    <scope>NUCLEOTIDE SEQUENCE</scope>
    <source>
        <strain evidence="1">DSM 43175</strain>
    </source>
</reference>
<evidence type="ECO:0000313" key="1">
    <source>
        <dbReference type="EMBL" id="MBG6088592.1"/>
    </source>
</evidence>
<protein>
    <submittedName>
        <fullName evidence="1">Uncharacterized protein</fullName>
    </submittedName>
</protein>
<organism evidence="1 2">
    <name type="scientific">Actinomadura viridis</name>
    <dbReference type="NCBI Taxonomy" id="58110"/>
    <lineage>
        <taxon>Bacteria</taxon>
        <taxon>Bacillati</taxon>
        <taxon>Actinomycetota</taxon>
        <taxon>Actinomycetes</taxon>
        <taxon>Streptosporangiales</taxon>
        <taxon>Thermomonosporaceae</taxon>
        <taxon>Actinomadura</taxon>
    </lineage>
</organism>
<evidence type="ECO:0000313" key="2">
    <source>
        <dbReference type="Proteomes" id="UP000614047"/>
    </source>
</evidence>
<keyword evidence="2" id="KW-1185">Reference proteome</keyword>
<gene>
    <name evidence="1" type="ORF">IW256_002705</name>
</gene>
<dbReference type="EMBL" id="JADOUA010000001">
    <property type="protein sequence ID" value="MBG6088592.1"/>
    <property type="molecule type" value="Genomic_DNA"/>
</dbReference>